<dbReference type="InterPro" id="IPR013738">
    <property type="entry name" value="Beta_galactosidase_Trimer"/>
</dbReference>
<accession>A0A167U7Z0</accession>
<dbReference type="GO" id="GO:0004565">
    <property type="term" value="F:beta-galactosidase activity"/>
    <property type="evidence" value="ECO:0007669"/>
    <property type="project" value="InterPro"/>
</dbReference>
<dbReference type="GO" id="GO:0005975">
    <property type="term" value="P:carbohydrate metabolic process"/>
    <property type="evidence" value="ECO:0007669"/>
    <property type="project" value="InterPro"/>
</dbReference>
<dbReference type="Proteomes" id="UP000077164">
    <property type="component" value="Unassembled WGS sequence"/>
</dbReference>
<dbReference type="CDD" id="cd03143">
    <property type="entry name" value="A4_beta-galactosidase_middle_domain"/>
    <property type="match status" value="1"/>
</dbReference>
<evidence type="ECO:0000313" key="3">
    <source>
        <dbReference type="EMBL" id="OAB25343.1"/>
    </source>
</evidence>
<name>A0A167U7Z0_9FLAO</name>
<dbReference type="PANTHER" id="PTHR36447:SF2">
    <property type="entry name" value="BETA-GALACTOSIDASE YESZ"/>
    <property type="match status" value="1"/>
</dbReference>
<dbReference type="Gene3D" id="3.20.20.80">
    <property type="entry name" value="Glycosidases"/>
    <property type="match status" value="1"/>
</dbReference>
<dbReference type="InterPro" id="IPR029062">
    <property type="entry name" value="Class_I_gatase-like"/>
</dbReference>
<dbReference type="SUPFAM" id="SSF51445">
    <property type="entry name" value="(Trans)glycosidases"/>
    <property type="match status" value="1"/>
</dbReference>
<evidence type="ECO:0000256" key="1">
    <source>
        <dbReference type="SAM" id="SignalP"/>
    </source>
</evidence>
<organism evidence="3 4">
    <name type="scientific">Flavobacterium fryxellicola</name>
    <dbReference type="NCBI Taxonomy" id="249352"/>
    <lineage>
        <taxon>Bacteria</taxon>
        <taxon>Pseudomonadati</taxon>
        <taxon>Bacteroidota</taxon>
        <taxon>Flavobacteriia</taxon>
        <taxon>Flavobacteriales</taxon>
        <taxon>Flavobacteriaceae</taxon>
        <taxon>Flavobacterium</taxon>
    </lineage>
</organism>
<sequence>MNRNYLLIFYTLICCFSFSKTLAQTPNNFELGAQVFIEPGQNQQETEQWFKTLKENGMNVCRIRMFESYMRKADGSWDFSLFDRAFLLAEKYDIKVYATFFPATDKEDIGGWKFPKNQTQLQEFSRYIKKLVIHFGQYKSLYAWVLINEPGGGLNNTEFSNKMRSDWDKNNPSMEYLPNGYPVLVDIQEYRFKRYMTSWMLNWIASEVRKNDSKVGLHVNNHAIFSNAQEYDFPYWRTFLTSLGGSAHASWHFGQFKRQEYALAMSANSEMLLSGAGRLPWMMTELQGGNNTFSAYNPMCPTKEEVSQWLWTVIGSQGLGGIFWSLNARASGIESGEWALVDFQNKPTERVTAIKNVSDCLKENKAVFQDIEKAETGINLLYIRESIWTENIITKGLPAEKDGRKTEMNDLLGYFQAFSEMGISPNIKAFEEFDFTKNDYTGATIILANQLAVPNNYKSLLESFVEKGGKLIVGGLTAFYDENVHNTMLTGFPFKELFGGEISEFRFLETPKEFTINNHQVYGEKWEAFLKPNKNAEIVSSAGDKIYAIRSKHKKGSVVWIPTLLGVYGRSHSCKQLSELLLSICDATVDFRFSNHHANVLMKTLKSGNGYVTIIINKNKEKQIIDIQKKDVKLQSKILFNDGGGTIINGKININPEETLVIHWK</sequence>
<dbReference type="Pfam" id="PF08532">
    <property type="entry name" value="Glyco_hydro_42M"/>
    <property type="match status" value="1"/>
</dbReference>
<dbReference type="EMBL" id="LVJE01000047">
    <property type="protein sequence ID" value="OAB25343.1"/>
    <property type="molecule type" value="Genomic_DNA"/>
</dbReference>
<dbReference type="AlphaFoldDB" id="A0A167U7Z0"/>
<dbReference type="PANTHER" id="PTHR36447">
    <property type="entry name" value="BETA-GALACTOSIDASE GANA"/>
    <property type="match status" value="1"/>
</dbReference>
<comment type="caution">
    <text evidence="3">The sequence shown here is derived from an EMBL/GenBank/DDBJ whole genome shotgun (WGS) entry which is preliminary data.</text>
</comment>
<dbReference type="InterPro" id="IPR003476">
    <property type="entry name" value="Glyco_hydro_42"/>
</dbReference>
<dbReference type="OrthoDB" id="9774262at2"/>
<dbReference type="RefSeq" id="WP_066082822.1">
    <property type="nucleotide sequence ID" value="NZ_FRDK01000009.1"/>
</dbReference>
<dbReference type="InterPro" id="IPR017853">
    <property type="entry name" value="GH"/>
</dbReference>
<protein>
    <recommendedName>
        <fullName evidence="2">Beta-galactosidase trimerisation domain-containing protein</fullName>
    </recommendedName>
</protein>
<keyword evidence="1" id="KW-0732">Signal</keyword>
<feature type="chain" id="PRO_5007892879" description="Beta-galactosidase trimerisation domain-containing protein" evidence="1">
    <location>
        <begin position="24"/>
        <end position="665"/>
    </location>
</feature>
<keyword evidence="4" id="KW-1185">Reference proteome</keyword>
<reference evidence="3 4" key="1">
    <citation type="submission" date="2016-03" db="EMBL/GenBank/DDBJ databases">
        <title>Draft genome sequence of Flavobacterium fryxellicola DSM 16209.</title>
        <authorList>
            <person name="Shin S.-K."/>
            <person name="Yi H."/>
        </authorList>
    </citation>
    <scope>NUCLEOTIDE SEQUENCE [LARGE SCALE GENOMIC DNA]</scope>
    <source>
        <strain evidence="3 4">DSM 16209</strain>
    </source>
</reference>
<evidence type="ECO:0000259" key="2">
    <source>
        <dbReference type="Pfam" id="PF08532"/>
    </source>
</evidence>
<evidence type="ECO:0000313" key="4">
    <source>
        <dbReference type="Proteomes" id="UP000077164"/>
    </source>
</evidence>
<proteinExistence type="predicted"/>
<dbReference type="STRING" id="249352.SAMN05444395_10922"/>
<gene>
    <name evidence="3" type="ORF">FBFR_15280</name>
</gene>
<dbReference type="SUPFAM" id="SSF52317">
    <property type="entry name" value="Class I glutamine amidotransferase-like"/>
    <property type="match status" value="1"/>
</dbReference>
<feature type="signal peptide" evidence="1">
    <location>
        <begin position="1"/>
        <end position="23"/>
    </location>
</feature>
<feature type="domain" description="Beta-galactosidase trimerisation" evidence="2">
    <location>
        <begin position="407"/>
        <end position="563"/>
    </location>
</feature>
<dbReference type="Gene3D" id="3.40.50.880">
    <property type="match status" value="1"/>
</dbReference>